<dbReference type="EMBL" id="JBHUJB010000034">
    <property type="protein sequence ID" value="MFD2158816.1"/>
    <property type="molecule type" value="Genomic_DNA"/>
</dbReference>
<organism evidence="2 3">
    <name type="scientific">Rubritalea tangerina</name>
    <dbReference type="NCBI Taxonomy" id="430798"/>
    <lineage>
        <taxon>Bacteria</taxon>
        <taxon>Pseudomonadati</taxon>
        <taxon>Verrucomicrobiota</taxon>
        <taxon>Verrucomicrobiia</taxon>
        <taxon>Verrucomicrobiales</taxon>
        <taxon>Rubritaleaceae</taxon>
        <taxon>Rubritalea</taxon>
    </lineage>
</organism>
<comment type="caution">
    <text evidence="2">The sequence shown here is derived from an EMBL/GenBank/DDBJ whole genome shotgun (WGS) entry which is preliminary data.</text>
</comment>
<dbReference type="Proteomes" id="UP001597389">
    <property type="component" value="Unassembled WGS sequence"/>
</dbReference>
<dbReference type="InterPro" id="IPR038765">
    <property type="entry name" value="Papain-like_cys_pep_sf"/>
</dbReference>
<sequence length="288" mass="32348">MKFLATCILLLSLGLPAQANYWKHDAQQGKVSACHCFAVIALVEAAYWQNTGQYLNLSERDLFYRHYAHGSSQPAELIQKQLISAGRTKLPQHHNEAGHLSANFSLMQKYGVASEKELPYNPLFSTGVAMTVEKLRRLRDQFTADAKLGHWGAQTTTHMAAEYAANQKSLTRALTLPPHTKTRQWTQKWLSQFTLKKVKPATSATVKSNIISQLSRGPVAVDVSNFDELISKRGYATRYYQHSLVVSHYDPQADLFTIRSSTHKGSKQVSAKALSRGTYQLYYLQKNG</sequence>
<gene>
    <name evidence="2" type="ORF">ACFSW8_07910</name>
</gene>
<dbReference type="RefSeq" id="WP_377089356.1">
    <property type="nucleotide sequence ID" value="NZ_JBHSJL010000014.1"/>
</dbReference>
<evidence type="ECO:0000313" key="3">
    <source>
        <dbReference type="Proteomes" id="UP001597389"/>
    </source>
</evidence>
<evidence type="ECO:0008006" key="4">
    <source>
        <dbReference type="Google" id="ProtNLM"/>
    </source>
</evidence>
<protein>
    <recommendedName>
        <fullName evidence="4">Peptidase C39-like domain-containing protein</fullName>
    </recommendedName>
</protein>
<dbReference type="SUPFAM" id="SSF54001">
    <property type="entry name" value="Cysteine proteinases"/>
    <property type="match status" value="1"/>
</dbReference>
<name>A0ABW4Z9Z7_9BACT</name>
<evidence type="ECO:0000256" key="1">
    <source>
        <dbReference type="SAM" id="SignalP"/>
    </source>
</evidence>
<evidence type="ECO:0000313" key="2">
    <source>
        <dbReference type="EMBL" id="MFD2158816.1"/>
    </source>
</evidence>
<reference evidence="3" key="1">
    <citation type="journal article" date="2019" name="Int. J. Syst. Evol. Microbiol.">
        <title>The Global Catalogue of Microorganisms (GCM) 10K type strain sequencing project: providing services to taxonomists for standard genome sequencing and annotation.</title>
        <authorList>
            <consortium name="The Broad Institute Genomics Platform"/>
            <consortium name="The Broad Institute Genome Sequencing Center for Infectious Disease"/>
            <person name="Wu L."/>
            <person name="Ma J."/>
        </authorList>
    </citation>
    <scope>NUCLEOTIDE SEQUENCE [LARGE SCALE GENOMIC DNA]</scope>
    <source>
        <strain evidence="3">CCUG 57942</strain>
    </source>
</reference>
<accession>A0ABW4Z9Z7</accession>
<keyword evidence="3" id="KW-1185">Reference proteome</keyword>
<feature type="signal peptide" evidence="1">
    <location>
        <begin position="1"/>
        <end position="19"/>
    </location>
</feature>
<dbReference type="Gene3D" id="3.90.70.10">
    <property type="entry name" value="Cysteine proteinases"/>
    <property type="match status" value="1"/>
</dbReference>
<feature type="chain" id="PRO_5046519369" description="Peptidase C39-like domain-containing protein" evidence="1">
    <location>
        <begin position="20"/>
        <end position="288"/>
    </location>
</feature>
<proteinExistence type="predicted"/>
<keyword evidence="1" id="KW-0732">Signal</keyword>